<feature type="non-terminal residue" evidence="2">
    <location>
        <position position="76"/>
    </location>
</feature>
<feature type="non-terminal residue" evidence="2">
    <location>
        <position position="1"/>
    </location>
</feature>
<comment type="caution">
    <text evidence="2">The sequence shown here is derived from an EMBL/GenBank/DDBJ whole genome shotgun (WGS) entry which is preliminary data.</text>
</comment>
<gene>
    <name evidence="2" type="ORF">PENTCL1PPCAC_10808</name>
</gene>
<dbReference type="AlphaFoldDB" id="A0AAV5T721"/>
<organism evidence="2 3">
    <name type="scientific">Pristionchus entomophagus</name>
    <dbReference type="NCBI Taxonomy" id="358040"/>
    <lineage>
        <taxon>Eukaryota</taxon>
        <taxon>Metazoa</taxon>
        <taxon>Ecdysozoa</taxon>
        <taxon>Nematoda</taxon>
        <taxon>Chromadorea</taxon>
        <taxon>Rhabditida</taxon>
        <taxon>Rhabditina</taxon>
        <taxon>Diplogasteromorpha</taxon>
        <taxon>Diplogasteroidea</taxon>
        <taxon>Neodiplogasteridae</taxon>
        <taxon>Pristionchus</taxon>
    </lineage>
</organism>
<keyword evidence="3" id="KW-1185">Reference proteome</keyword>
<protein>
    <submittedName>
        <fullName evidence="2">Uncharacterized protein</fullName>
    </submittedName>
</protein>
<evidence type="ECO:0000313" key="2">
    <source>
        <dbReference type="EMBL" id="GMS88633.1"/>
    </source>
</evidence>
<reference evidence="2" key="1">
    <citation type="submission" date="2023-10" db="EMBL/GenBank/DDBJ databases">
        <title>Genome assembly of Pristionchus species.</title>
        <authorList>
            <person name="Yoshida K."/>
            <person name="Sommer R.J."/>
        </authorList>
    </citation>
    <scope>NUCLEOTIDE SEQUENCE</scope>
    <source>
        <strain evidence="2">RS0144</strain>
    </source>
</reference>
<name>A0AAV5T721_9BILA</name>
<evidence type="ECO:0000256" key="1">
    <source>
        <dbReference type="SAM" id="MobiDB-lite"/>
    </source>
</evidence>
<evidence type="ECO:0000313" key="3">
    <source>
        <dbReference type="Proteomes" id="UP001432027"/>
    </source>
</evidence>
<accession>A0AAV5T721</accession>
<proteinExistence type="predicted"/>
<dbReference type="EMBL" id="BTSX01000003">
    <property type="protein sequence ID" value="GMS88633.1"/>
    <property type="molecule type" value="Genomic_DNA"/>
</dbReference>
<dbReference type="Proteomes" id="UP001432027">
    <property type="component" value="Unassembled WGS sequence"/>
</dbReference>
<feature type="region of interest" description="Disordered" evidence="1">
    <location>
        <begin position="57"/>
        <end position="76"/>
    </location>
</feature>
<sequence>LLVLPGLVAGVVAHDASLLEARVEVEGGVVGSVEVHPEAMGIGSGHSDDTDTVTVSESIDGDGHGAHGVEVFSGEV</sequence>